<dbReference type="Proteomes" id="UP000187209">
    <property type="component" value="Unassembled WGS sequence"/>
</dbReference>
<feature type="coiled-coil region" evidence="1">
    <location>
        <begin position="155"/>
        <end position="242"/>
    </location>
</feature>
<sequence length="392" mass="45753">MWKDSIEVKVIRLEGFPCSSTELALYLYADDALHDQLLPITEEKALVLSLDATYKLEIINQNTQEEKTISFKRDLFKEDGVRWLPLFSQSDDYISTLPEEVMLPRILLIFYSKTKLASIEEHSSEEILESEPLKSTYEINDEPLVAKIVTDEKLLQDYKNALEFERKLRDEQEKNMKNMEKKLKDALERSQKREDSLLQLINSNEEELIAAQNEIASLRAKIRRLEHENTQYIDLAESYKAEKECLNYEGLRKELEVFTHYFRDCEEVKEFKAKLEAYENKEQEALELERLVLEGIKGRSNDVKKGDEIVYVIGGKRISLTNHDGCLLYRSLGTLQKFDDFFASGYERSMTPSSKINRRNGLELKSLESESKEFGNKRVNTSFYVKKPVIKH</sequence>
<name>A0A1R2ASB9_9CILI</name>
<keyword evidence="1" id="KW-0175">Coiled coil</keyword>
<comment type="caution">
    <text evidence="2">The sequence shown here is derived from an EMBL/GenBank/DDBJ whole genome shotgun (WGS) entry which is preliminary data.</text>
</comment>
<dbReference type="AlphaFoldDB" id="A0A1R2ASB9"/>
<accession>A0A1R2ASB9</accession>
<organism evidence="2 3">
    <name type="scientific">Stentor coeruleus</name>
    <dbReference type="NCBI Taxonomy" id="5963"/>
    <lineage>
        <taxon>Eukaryota</taxon>
        <taxon>Sar</taxon>
        <taxon>Alveolata</taxon>
        <taxon>Ciliophora</taxon>
        <taxon>Postciliodesmatophora</taxon>
        <taxon>Heterotrichea</taxon>
        <taxon>Heterotrichida</taxon>
        <taxon>Stentoridae</taxon>
        <taxon>Stentor</taxon>
    </lineage>
</organism>
<keyword evidence="3" id="KW-1185">Reference proteome</keyword>
<evidence type="ECO:0000313" key="2">
    <source>
        <dbReference type="EMBL" id="OMJ67433.1"/>
    </source>
</evidence>
<evidence type="ECO:0000256" key="1">
    <source>
        <dbReference type="SAM" id="Coils"/>
    </source>
</evidence>
<evidence type="ECO:0000313" key="3">
    <source>
        <dbReference type="Proteomes" id="UP000187209"/>
    </source>
</evidence>
<reference evidence="2 3" key="1">
    <citation type="submission" date="2016-11" db="EMBL/GenBank/DDBJ databases">
        <title>The macronuclear genome of Stentor coeruleus: a giant cell with tiny introns.</title>
        <authorList>
            <person name="Slabodnick M."/>
            <person name="Ruby J.G."/>
            <person name="Reiff S.B."/>
            <person name="Swart E.C."/>
            <person name="Gosai S."/>
            <person name="Prabakaran S."/>
            <person name="Witkowska E."/>
            <person name="Larue G.E."/>
            <person name="Fisher S."/>
            <person name="Freeman R.M."/>
            <person name="Gunawardena J."/>
            <person name="Chu W."/>
            <person name="Stover N.A."/>
            <person name="Gregory B.D."/>
            <person name="Nowacki M."/>
            <person name="Derisi J."/>
            <person name="Roy S.W."/>
            <person name="Marshall W.F."/>
            <person name="Sood P."/>
        </authorList>
    </citation>
    <scope>NUCLEOTIDE SEQUENCE [LARGE SCALE GENOMIC DNA]</scope>
    <source>
        <strain evidence="2">WM001</strain>
    </source>
</reference>
<protein>
    <submittedName>
        <fullName evidence="2">Uncharacterized protein</fullName>
    </submittedName>
</protein>
<gene>
    <name evidence="2" type="ORF">SteCoe_35414</name>
</gene>
<dbReference type="EMBL" id="MPUH01001500">
    <property type="protein sequence ID" value="OMJ67433.1"/>
    <property type="molecule type" value="Genomic_DNA"/>
</dbReference>
<proteinExistence type="predicted"/>